<name>A0A9W9PN12_9EURO</name>
<reference evidence="2" key="2">
    <citation type="journal article" date="2023" name="IMA Fungus">
        <title>Comparative genomic study of the Penicillium genus elucidates a diverse pangenome and 15 lateral gene transfer events.</title>
        <authorList>
            <person name="Petersen C."/>
            <person name="Sorensen T."/>
            <person name="Nielsen M.R."/>
            <person name="Sondergaard T.E."/>
            <person name="Sorensen J.L."/>
            <person name="Fitzpatrick D.A."/>
            <person name="Frisvad J.C."/>
            <person name="Nielsen K.L."/>
        </authorList>
    </citation>
    <scope>NUCLEOTIDE SEQUENCE</scope>
    <source>
        <strain evidence="2">IBT 21472</strain>
    </source>
</reference>
<dbReference type="EMBL" id="JAPZBO010000010">
    <property type="protein sequence ID" value="KAJ5299368.1"/>
    <property type="molecule type" value="Genomic_DNA"/>
</dbReference>
<feature type="region of interest" description="Disordered" evidence="1">
    <location>
        <begin position="39"/>
        <end position="63"/>
    </location>
</feature>
<evidence type="ECO:0000256" key="1">
    <source>
        <dbReference type="SAM" id="MobiDB-lite"/>
    </source>
</evidence>
<evidence type="ECO:0000313" key="3">
    <source>
        <dbReference type="Proteomes" id="UP001147746"/>
    </source>
</evidence>
<reference evidence="2" key="1">
    <citation type="submission" date="2022-12" db="EMBL/GenBank/DDBJ databases">
        <authorList>
            <person name="Petersen C."/>
        </authorList>
    </citation>
    <scope>NUCLEOTIDE SEQUENCE</scope>
    <source>
        <strain evidence="2">IBT 21472</strain>
    </source>
</reference>
<proteinExistence type="predicted"/>
<feature type="compositionally biased region" description="Polar residues" evidence="1">
    <location>
        <begin position="39"/>
        <end position="60"/>
    </location>
</feature>
<keyword evidence="3" id="KW-1185">Reference proteome</keyword>
<protein>
    <submittedName>
        <fullName evidence="2">Uncharacterized protein</fullName>
    </submittedName>
</protein>
<dbReference type="AlphaFoldDB" id="A0A9W9PN12"/>
<organism evidence="2 3">
    <name type="scientific">Penicillium atrosanguineum</name>
    <dbReference type="NCBI Taxonomy" id="1132637"/>
    <lineage>
        <taxon>Eukaryota</taxon>
        <taxon>Fungi</taxon>
        <taxon>Dikarya</taxon>
        <taxon>Ascomycota</taxon>
        <taxon>Pezizomycotina</taxon>
        <taxon>Eurotiomycetes</taxon>
        <taxon>Eurotiomycetidae</taxon>
        <taxon>Eurotiales</taxon>
        <taxon>Aspergillaceae</taxon>
        <taxon>Penicillium</taxon>
    </lineage>
</organism>
<dbReference type="Proteomes" id="UP001147746">
    <property type="component" value="Unassembled WGS sequence"/>
</dbReference>
<gene>
    <name evidence="2" type="ORF">N7476_010925</name>
</gene>
<comment type="caution">
    <text evidence="2">The sequence shown here is derived from an EMBL/GenBank/DDBJ whole genome shotgun (WGS) entry which is preliminary data.</text>
</comment>
<sequence length="164" mass="18109">MSSFIRGQRALSQFHPRSNIQRQFHPRLPATIPRLFSTSAASHAAKQDSTTVTTPPSTQIDAPASTLPAPLDLPTVLPANAQTSDKLKRLVTIGRAYLAFYKTGLKNVYRNYRASLPLRASLGLPAYIPISPPANPPMEVPTRESIWEEVNSNSSFARHETCER</sequence>
<evidence type="ECO:0000313" key="2">
    <source>
        <dbReference type="EMBL" id="KAJ5299368.1"/>
    </source>
</evidence>
<accession>A0A9W9PN12</accession>